<organism evidence="8 9">
    <name type="scientific">Kitasatospora aureofaciens</name>
    <name type="common">Streptomyces aureofaciens</name>
    <dbReference type="NCBI Taxonomy" id="1894"/>
    <lineage>
        <taxon>Bacteria</taxon>
        <taxon>Bacillati</taxon>
        <taxon>Actinomycetota</taxon>
        <taxon>Actinomycetes</taxon>
        <taxon>Kitasatosporales</taxon>
        <taxon>Streptomycetaceae</taxon>
        <taxon>Kitasatospora</taxon>
    </lineage>
</organism>
<dbReference type="InterPro" id="IPR001647">
    <property type="entry name" value="HTH_TetR"/>
</dbReference>
<evidence type="ECO:0000313" key="7">
    <source>
        <dbReference type="EMBL" id="GGU71670.1"/>
    </source>
</evidence>
<dbReference type="InterPro" id="IPR050109">
    <property type="entry name" value="HTH-type_TetR-like_transc_reg"/>
</dbReference>
<dbReference type="Proteomes" id="UP000037395">
    <property type="component" value="Unassembled WGS sequence"/>
</dbReference>
<dbReference type="RefSeq" id="WP_030289745.1">
    <property type="nucleotide sequence ID" value="NZ_BMUB01000004.1"/>
</dbReference>
<protein>
    <submittedName>
        <fullName evidence="8">TetR family transcriptional regulator</fullName>
    </submittedName>
</protein>
<evidence type="ECO:0000256" key="1">
    <source>
        <dbReference type="ARBA" id="ARBA00023015"/>
    </source>
</evidence>
<dbReference type="EMBL" id="BMUB01000004">
    <property type="protein sequence ID" value="GGU71670.1"/>
    <property type="molecule type" value="Genomic_DNA"/>
</dbReference>
<dbReference type="InterPro" id="IPR011075">
    <property type="entry name" value="TetR_C"/>
</dbReference>
<feature type="DNA-binding region" description="H-T-H motif" evidence="4">
    <location>
        <begin position="62"/>
        <end position="81"/>
    </location>
</feature>
<feature type="region of interest" description="Disordered" evidence="5">
    <location>
        <begin position="1"/>
        <end position="37"/>
    </location>
</feature>
<feature type="domain" description="HTH tetR-type" evidence="6">
    <location>
        <begin position="39"/>
        <end position="99"/>
    </location>
</feature>
<dbReference type="GO" id="GO:0000976">
    <property type="term" value="F:transcription cis-regulatory region binding"/>
    <property type="evidence" value="ECO:0007669"/>
    <property type="project" value="TreeGrafter"/>
</dbReference>
<dbReference type="Pfam" id="PF00440">
    <property type="entry name" value="TetR_N"/>
    <property type="match status" value="1"/>
</dbReference>
<dbReference type="PANTHER" id="PTHR30055">
    <property type="entry name" value="HTH-TYPE TRANSCRIPTIONAL REGULATOR RUTR"/>
    <property type="match status" value="1"/>
</dbReference>
<reference evidence="7" key="5">
    <citation type="submission" date="2020-09" db="EMBL/GenBank/DDBJ databases">
        <authorList>
            <person name="Sun Q."/>
            <person name="Ohkuma M."/>
        </authorList>
    </citation>
    <scope>NUCLEOTIDE SEQUENCE</scope>
    <source>
        <strain evidence="7">JCM 4434</strain>
    </source>
</reference>
<dbReference type="Gene3D" id="1.10.357.10">
    <property type="entry name" value="Tetracycline Repressor, domain 2"/>
    <property type="match status" value="1"/>
</dbReference>
<evidence type="ECO:0000313" key="9">
    <source>
        <dbReference type="Proteomes" id="UP000037395"/>
    </source>
</evidence>
<evidence type="ECO:0000256" key="3">
    <source>
        <dbReference type="ARBA" id="ARBA00023163"/>
    </source>
</evidence>
<keyword evidence="1" id="KW-0805">Transcription regulation</keyword>
<keyword evidence="2 4" id="KW-0238">DNA-binding</keyword>
<accession>A0A8H9LLW3</accession>
<dbReference type="AlphaFoldDB" id="A0A1E7N705"/>
<dbReference type="InterPro" id="IPR009057">
    <property type="entry name" value="Homeodomain-like_sf"/>
</dbReference>
<dbReference type="EMBL" id="JPRF03000026">
    <property type="protein sequence ID" value="OEV36458.1"/>
    <property type="molecule type" value="Genomic_DNA"/>
</dbReference>
<gene>
    <name evidence="7" type="ORF">GCM10010502_24440</name>
    <name evidence="8" type="ORF">HS99_0029435</name>
</gene>
<keyword evidence="9" id="KW-1185">Reference proteome</keyword>
<evidence type="ECO:0000313" key="8">
    <source>
        <dbReference type="EMBL" id="OEV36458.1"/>
    </source>
</evidence>
<dbReference type="GO" id="GO:0003700">
    <property type="term" value="F:DNA-binding transcription factor activity"/>
    <property type="evidence" value="ECO:0007669"/>
    <property type="project" value="TreeGrafter"/>
</dbReference>
<dbReference type="PROSITE" id="PS50977">
    <property type="entry name" value="HTH_TETR_2"/>
    <property type="match status" value="1"/>
</dbReference>
<sequence>MAAEPVEAAASAAPAAPGTPGTPERPGTPGTVRPGGRTARVRAAVLRAAEDALVEHGFGGLDLADLAQRAEVGRTTVYRRWGSTTALVADLLTDMAEQSLPRSRSGSLAEDLRANARLVRRTLADPRQGALFRAVIVAANGDPGTAEALRHFYRRRVEEWAPCVTEAVERGELPPDTDPFEVIRAVSAPLYYRMLTTAEPLDEPAADRAAAAAEAAARAGAYRRQEP</sequence>
<evidence type="ECO:0000256" key="5">
    <source>
        <dbReference type="SAM" id="MobiDB-lite"/>
    </source>
</evidence>
<evidence type="ECO:0000259" key="6">
    <source>
        <dbReference type="PROSITE" id="PS50977"/>
    </source>
</evidence>
<dbReference type="Gene3D" id="1.10.10.60">
    <property type="entry name" value="Homeodomain-like"/>
    <property type="match status" value="1"/>
</dbReference>
<dbReference type="SUPFAM" id="SSF46689">
    <property type="entry name" value="Homeodomain-like"/>
    <property type="match status" value="1"/>
</dbReference>
<dbReference type="SUPFAM" id="SSF48498">
    <property type="entry name" value="Tetracyclin repressor-like, C-terminal domain"/>
    <property type="match status" value="1"/>
</dbReference>
<dbReference type="GeneID" id="97485559"/>
<dbReference type="InterPro" id="IPR036271">
    <property type="entry name" value="Tet_transcr_reg_TetR-rel_C_sf"/>
</dbReference>
<evidence type="ECO:0000256" key="4">
    <source>
        <dbReference type="PROSITE-ProRule" id="PRU00335"/>
    </source>
</evidence>
<comment type="caution">
    <text evidence="8">The sequence shown here is derived from an EMBL/GenBank/DDBJ whole genome shotgun (WGS) entry which is preliminary data.</text>
</comment>
<dbReference type="Proteomes" id="UP000610124">
    <property type="component" value="Unassembled WGS sequence"/>
</dbReference>
<reference evidence="9" key="4">
    <citation type="submission" date="2016-08" db="EMBL/GenBank/DDBJ databases">
        <title>Sequencing, assembly and comparative genomics of S. aureofaciens ATCC 10762.</title>
        <authorList>
            <person name="Gradnigo J.S."/>
            <person name="Johnson N."/>
            <person name="Somerville G.A."/>
        </authorList>
    </citation>
    <scope>NUCLEOTIDE SEQUENCE [LARGE SCALE GENOMIC DNA]</scope>
    <source>
        <strain evidence="9">ATCC 10762 / DSM 40127 / CCM 3239 / JCM 4008 / LMG 5968 / NBRC 12843 / NCIMB 8234 / A-377</strain>
    </source>
</reference>
<dbReference type="OrthoDB" id="9796019at2"/>
<reference evidence="8 9" key="2">
    <citation type="submission" date="2014-07" db="EMBL/GenBank/DDBJ databases">
        <authorList>
            <person name="Zhang J.E."/>
            <person name="Yang H."/>
            <person name="Guo J."/>
            <person name="Deng Z."/>
            <person name="Luo H."/>
            <person name="Luo M."/>
            <person name="Zhao B."/>
        </authorList>
    </citation>
    <scope>NUCLEOTIDE SEQUENCE [LARGE SCALE GENOMIC DNA]</scope>
    <source>
        <strain evidence="8">ATCC 10762</strain>
        <strain evidence="9">ATCC 10762 / DSM 40127 / CCM 3239 / JCM 4008 / LMG 5968 / NBRC 12843 / NCIMB 8234 / A-377</strain>
    </source>
</reference>
<reference evidence="7" key="1">
    <citation type="journal article" date="2014" name="Int. J. Syst. Evol. Microbiol.">
        <title>Complete genome sequence of Corynebacterium casei LMG S-19264T (=DSM 44701T), isolated from a smear-ripened cheese.</title>
        <authorList>
            <consortium name="US DOE Joint Genome Institute (JGI-PGF)"/>
            <person name="Walter F."/>
            <person name="Albersmeier A."/>
            <person name="Kalinowski J."/>
            <person name="Ruckert C."/>
        </authorList>
    </citation>
    <scope>NUCLEOTIDE SEQUENCE</scope>
    <source>
        <strain evidence="7">JCM 4434</strain>
    </source>
</reference>
<reference evidence="8" key="3">
    <citation type="submission" date="2016-08" db="EMBL/GenBank/DDBJ databases">
        <title>Sequencing, Assembly and Comparative Genomics of S. aureofaciens ATCC 10762.</title>
        <authorList>
            <person name="Gradnigo J.S."/>
            <person name="Johnson N."/>
            <person name="Somerville G.A."/>
        </authorList>
    </citation>
    <scope>NUCLEOTIDE SEQUENCE [LARGE SCALE GENOMIC DNA]</scope>
    <source>
        <strain evidence="8">ATCC 10762</strain>
    </source>
</reference>
<dbReference type="PANTHER" id="PTHR30055:SF148">
    <property type="entry name" value="TETR-FAMILY TRANSCRIPTIONAL REGULATOR"/>
    <property type="match status" value="1"/>
</dbReference>
<proteinExistence type="predicted"/>
<name>A0A1E7N705_KITAU</name>
<accession>A0A1E7N705</accession>
<evidence type="ECO:0000256" key="2">
    <source>
        <dbReference type="ARBA" id="ARBA00023125"/>
    </source>
</evidence>
<dbReference type="Pfam" id="PF16859">
    <property type="entry name" value="TetR_C_11"/>
    <property type="match status" value="1"/>
</dbReference>
<keyword evidence="3" id="KW-0804">Transcription</keyword>